<keyword evidence="2" id="KW-0808">Transferase</keyword>
<keyword evidence="3 6" id="KW-0133">Cell shape</keyword>
<sequence>MTGLIEASDANTAQTAVIPPSGDGPAMQWAPREPAPKKRRVGLWVGLTVGVLALGAAAASTILIAPGTTIAGIPVGGLTPGAAADVVTAHLANTEITLTGAGDDQVVTGADLGASIDARALADEAYASHPMWNLGSWMPEPITGTITLDTDLAHETLREMIPASYEDAIDAGVVFDAASASYVTTPAVPGTGVDLDRLTNAVTTALADGGDALTYSGDPAEAPAAVTDADAGGVAEKLNTMLATIGFYVGEERTVPVAPAVVGTWLSVTDEDGQLRISADEGAIQTVVDTLPALVNRAPVDARVVVNSSGDVLSELTAGVNGRELGDVTDTASQFADQLESGDGVFALDVSETSFETITLLRRIDVNLSAQRAYLYENDAVVNSWAISSGLSATPTPTGNFAVFGHTPFQDMGCFEGASYCTEDVPWNTWFAPDIAFHGAYWHNNFGQQMSHGCVNMPVDVAKFVYDWAPVGTAVAVHW</sequence>
<dbReference type="SUPFAM" id="SSF141523">
    <property type="entry name" value="L,D-transpeptidase catalytic domain-like"/>
    <property type="match status" value="1"/>
</dbReference>
<keyword evidence="8" id="KW-0812">Transmembrane</keyword>
<evidence type="ECO:0000256" key="3">
    <source>
        <dbReference type="ARBA" id="ARBA00022960"/>
    </source>
</evidence>
<dbReference type="InterPro" id="IPR005490">
    <property type="entry name" value="LD_TPept_cat_dom"/>
</dbReference>
<comment type="pathway">
    <text evidence="1 6">Cell wall biogenesis; peptidoglycan biosynthesis.</text>
</comment>
<evidence type="ECO:0000256" key="1">
    <source>
        <dbReference type="ARBA" id="ARBA00004752"/>
    </source>
</evidence>
<evidence type="ECO:0000256" key="6">
    <source>
        <dbReference type="PROSITE-ProRule" id="PRU01373"/>
    </source>
</evidence>
<feature type="domain" description="L,D-TPase catalytic" evidence="9">
    <location>
        <begin position="362"/>
        <end position="478"/>
    </location>
</feature>
<organism evidence="10 11">
    <name type="scientific">Microbacterium murale</name>
    <dbReference type="NCBI Taxonomy" id="1081040"/>
    <lineage>
        <taxon>Bacteria</taxon>
        <taxon>Bacillati</taxon>
        <taxon>Actinomycetota</taxon>
        <taxon>Actinomycetes</taxon>
        <taxon>Micrococcales</taxon>
        <taxon>Microbacteriaceae</taxon>
        <taxon>Microbacterium</taxon>
    </lineage>
</organism>
<evidence type="ECO:0000256" key="4">
    <source>
        <dbReference type="ARBA" id="ARBA00022984"/>
    </source>
</evidence>
<evidence type="ECO:0000256" key="5">
    <source>
        <dbReference type="ARBA" id="ARBA00023316"/>
    </source>
</evidence>
<keyword evidence="8" id="KW-0472">Membrane</keyword>
<name>A0ABQ1RQ17_9MICO</name>
<dbReference type="InterPro" id="IPR050979">
    <property type="entry name" value="LD-transpeptidase"/>
</dbReference>
<proteinExistence type="predicted"/>
<keyword evidence="5 6" id="KW-0961">Cell wall biogenesis/degradation</keyword>
<dbReference type="EMBL" id="BMCM01000002">
    <property type="protein sequence ID" value="GGD74334.1"/>
    <property type="molecule type" value="Genomic_DNA"/>
</dbReference>
<dbReference type="RefSeq" id="WP_229702916.1">
    <property type="nucleotide sequence ID" value="NZ_BMCM01000002.1"/>
</dbReference>
<accession>A0ABQ1RQ17</accession>
<evidence type="ECO:0000259" key="9">
    <source>
        <dbReference type="PROSITE" id="PS52029"/>
    </source>
</evidence>
<feature type="active site" description="Nucleophile" evidence="6">
    <location>
        <position position="454"/>
    </location>
</feature>
<feature type="active site" description="Proton donor/acceptor" evidence="6">
    <location>
        <position position="438"/>
    </location>
</feature>
<dbReference type="PROSITE" id="PS52029">
    <property type="entry name" value="LD_TPASE"/>
    <property type="match status" value="1"/>
</dbReference>
<reference evidence="11" key="1">
    <citation type="journal article" date="2019" name="Int. J. Syst. Evol. Microbiol.">
        <title>The Global Catalogue of Microorganisms (GCM) 10K type strain sequencing project: providing services to taxonomists for standard genome sequencing and annotation.</title>
        <authorList>
            <consortium name="The Broad Institute Genomics Platform"/>
            <consortium name="The Broad Institute Genome Sequencing Center for Infectious Disease"/>
            <person name="Wu L."/>
            <person name="Ma J."/>
        </authorList>
    </citation>
    <scope>NUCLEOTIDE SEQUENCE [LARGE SCALE GENOMIC DNA]</scope>
    <source>
        <strain evidence="11">CCM 7640</strain>
    </source>
</reference>
<dbReference type="Proteomes" id="UP000629365">
    <property type="component" value="Unassembled WGS sequence"/>
</dbReference>
<evidence type="ECO:0000313" key="11">
    <source>
        <dbReference type="Proteomes" id="UP000629365"/>
    </source>
</evidence>
<dbReference type="Gene3D" id="2.40.440.10">
    <property type="entry name" value="L,D-transpeptidase catalytic domain-like"/>
    <property type="match status" value="1"/>
</dbReference>
<dbReference type="CDD" id="cd16913">
    <property type="entry name" value="YkuD_like"/>
    <property type="match status" value="1"/>
</dbReference>
<evidence type="ECO:0000256" key="2">
    <source>
        <dbReference type="ARBA" id="ARBA00022679"/>
    </source>
</evidence>
<comment type="caution">
    <text evidence="10">The sequence shown here is derived from an EMBL/GenBank/DDBJ whole genome shotgun (WGS) entry which is preliminary data.</text>
</comment>
<feature type="transmembrane region" description="Helical" evidence="8">
    <location>
        <begin position="41"/>
        <end position="65"/>
    </location>
</feature>
<gene>
    <name evidence="10" type="ORF">GCM10007269_16710</name>
</gene>
<keyword evidence="11" id="KW-1185">Reference proteome</keyword>
<feature type="region of interest" description="Disordered" evidence="7">
    <location>
        <begin position="1"/>
        <end position="35"/>
    </location>
</feature>
<dbReference type="PANTHER" id="PTHR30582:SF2">
    <property type="entry name" value="L,D-TRANSPEPTIDASE YCIB-RELATED"/>
    <property type="match status" value="1"/>
</dbReference>
<protein>
    <recommendedName>
        <fullName evidence="9">L,D-TPase catalytic domain-containing protein</fullName>
    </recommendedName>
</protein>
<keyword evidence="4 6" id="KW-0573">Peptidoglycan synthesis</keyword>
<keyword evidence="8" id="KW-1133">Transmembrane helix</keyword>
<evidence type="ECO:0000256" key="7">
    <source>
        <dbReference type="SAM" id="MobiDB-lite"/>
    </source>
</evidence>
<evidence type="ECO:0000256" key="8">
    <source>
        <dbReference type="SAM" id="Phobius"/>
    </source>
</evidence>
<dbReference type="InterPro" id="IPR038063">
    <property type="entry name" value="Transpep_catalytic_dom"/>
</dbReference>
<dbReference type="PANTHER" id="PTHR30582">
    <property type="entry name" value="L,D-TRANSPEPTIDASE"/>
    <property type="match status" value="1"/>
</dbReference>
<dbReference type="Pfam" id="PF03734">
    <property type="entry name" value="YkuD"/>
    <property type="match status" value="1"/>
</dbReference>
<evidence type="ECO:0000313" key="10">
    <source>
        <dbReference type="EMBL" id="GGD74334.1"/>
    </source>
</evidence>